<dbReference type="InterPro" id="IPR041561">
    <property type="entry name" value="PglD_N"/>
</dbReference>
<keyword evidence="3" id="KW-0677">Repeat</keyword>
<feature type="binding site" evidence="6">
    <location>
        <begin position="11"/>
        <end position="13"/>
    </location>
    <ligand>
        <name>substrate</name>
    </ligand>
</feature>
<dbReference type="EMBL" id="WQLW01000001">
    <property type="protein sequence ID" value="MVO07716.1"/>
    <property type="molecule type" value="Genomic_DNA"/>
</dbReference>
<dbReference type="InterPro" id="IPR018357">
    <property type="entry name" value="Hexapep_transf_CS"/>
</dbReference>
<evidence type="ECO:0000313" key="8">
    <source>
        <dbReference type="EMBL" id="MVO07716.1"/>
    </source>
</evidence>
<dbReference type="InterPro" id="IPR050179">
    <property type="entry name" value="Trans_hexapeptide_repeat"/>
</dbReference>
<dbReference type="NCBIfam" id="TIGR03570">
    <property type="entry name" value="NeuD_NnaD"/>
    <property type="match status" value="1"/>
</dbReference>
<dbReference type="Proteomes" id="UP000431264">
    <property type="component" value="Unassembled WGS sequence"/>
</dbReference>
<comment type="similarity">
    <text evidence="1">Belongs to the transferase hexapeptide repeat family.</text>
</comment>
<dbReference type="InterPro" id="IPR020019">
    <property type="entry name" value="AcTrfase_PglD-like"/>
</dbReference>
<feature type="active site" description="Proton acceptor" evidence="5">
    <location>
        <position position="129"/>
    </location>
</feature>
<feature type="binding site" evidence="6">
    <location>
        <position position="65"/>
    </location>
    <ligand>
        <name>substrate</name>
    </ligand>
</feature>
<evidence type="ECO:0000256" key="5">
    <source>
        <dbReference type="PIRSR" id="PIRSR620019-1"/>
    </source>
</evidence>
<proteinExistence type="inferred from homology"/>
<organism evidence="8 9">
    <name type="scientific">Flavobacterium profundi</name>
    <dbReference type="NCBI Taxonomy" id="1774945"/>
    <lineage>
        <taxon>Bacteria</taxon>
        <taxon>Pseudomonadati</taxon>
        <taxon>Bacteroidota</taxon>
        <taxon>Flavobacteriia</taxon>
        <taxon>Flavobacteriales</taxon>
        <taxon>Flavobacteriaceae</taxon>
        <taxon>Flavobacterium</taxon>
    </lineage>
</organism>
<dbReference type="PANTHER" id="PTHR43300">
    <property type="entry name" value="ACETYLTRANSFERASE"/>
    <property type="match status" value="1"/>
</dbReference>
<name>A0A6I4IRE7_9FLAO</name>
<gene>
    <name evidence="8" type="ORF">GOQ30_00895</name>
</gene>
<dbReference type="PROSITE" id="PS00101">
    <property type="entry name" value="HEXAPEP_TRANSFERASES"/>
    <property type="match status" value="1"/>
</dbReference>
<sequence length="204" mass="21621">MESNYYIFGASGHAKVVLDILLSNDNSVSSIVDDNPKVDFLLSIPVVKTSVFKVNNSSKFIIAIGDNWVRKEIVERHHFNYLTAIHQKAIISSFALIGEGSVVMPQVVVNAAATIGKHCILNSGSIVEHDCVLSDYVHISPNASLAGNVSVGEGTQIGIGASVIQGITIGKWATIGAGAVIIEDVPDFAVVVGNPGRVIKMNLK</sequence>
<evidence type="ECO:0000256" key="6">
    <source>
        <dbReference type="PIRSR" id="PIRSR620019-2"/>
    </source>
</evidence>
<keyword evidence="9" id="KW-1185">Reference proteome</keyword>
<evidence type="ECO:0000259" key="7">
    <source>
        <dbReference type="Pfam" id="PF17836"/>
    </source>
</evidence>
<evidence type="ECO:0000313" key="9">
    <source>
        <dbReference type="Proteomes" id="UP000431264"/>
    </source>
</evidence>
<dbReference type="Gene3D" id="3.40.50.20">
    <property type="match status" value="1"/>
</dbReference>
<dbReference type="AlphaFoldDB" id="A0A6I4IRE7"/>
<dbReference type="Pfam" id="PF00132">
    <property type="entry name" value="Hexapep"/>
    <property type="match status" value="1"/>
</dbReference>
<dbReference type="InterPro" id="IPR011004">
    <property type="entry name" value="Trimer_LpxA-like_sf"/>
</dbReference>
<feature type="binding site" evidence="6">
    <location>
        <position position="159"/>
    </location>
    <ligand>
        <name>acetyl-CoA</name>
        <dbReference type="ChEBI" id="CHEBI:57288"/>
    </ligand>
</feature>
<reference evidence="9" key="1">
    <citation type="submission" date="2019-05" db="EMBL/GenBank/DDBJ databases">
        <title>Flavobacterium profundi sp. nov., isolated from a deep-sea seamount.</title>
        <authorList>
            <person name="Zhang D.-C."/>
        </authorList>
    </citation>
    <scope>NUCLEOTIDE SEQUENCE [LARGE SCALE GENOMIC DNA]</scope>
    <source>
        <strain evidence="9">TP390</strain>
    </source>
</reference>
<feature type="binding site" evidence="6">
    <location>
        <position position="138"/>
    </location>
    <ligand>
        <name>acetyl-CoA</name>
        <dbReference type="ChEBI" id="CHEBI:57288"/>
    </ligand>
</feature>
<dbReference type="SUPFAM" id="SSF51161">
    <property type="entry name" value="Trimeric LpxA-like enzymes"/>
    <property type="match status" value="1"/>
</dbReference>
<evidence type="ECO:0000256" key="4">
    <source>
        <dbReference type="ARBA" id="ARBA00023315"/>
    </source>
</evidence>
<keyword evidence="2 8" id="KW-0808">Transferase</keyword>
<dbReference type="GO" id="GO:0016746">
    <property type="term" value="F:acyltransferase activity"/>
    <property type="evidence" value="ECO:0007669"/>
    <property type="project" value="UniProtKB-KW"/>
</dbReference>
<evidence type="ECO:0000256" key="3">
    <source>
        <dbReference type="ARBA" id="ARBA00022737"/>
    </source>
</evidence>
<feature type="domain" description="PglD N-terminal" evidence="7">
    <location>
        <begin position="6"/>
        <end position="76"/>
    </location>
</feature>
<dbReference type="OrthoDB" id="9794407at2"/>
<feature type="site" description="Increases basicity of active site His" evidence="5">
    <location>
        <position position="130"/>
    </location>
</feature>
<dbReference type="InterPro" id="IPR001451">
    <property type="entry name" value="Hexapep"/>
</dbReference>
<keyword evidence="4" id="KW-0012">Acyltransferase</keyword>
<dbReference type="CDD" id="cd03360">
    <property type="entry name" value="LbH_AT_putative"/>
    <property type="match status" value="1"/>
</dbReference>
<evidence type="ECO:0000256" key="2">
    <source>
        <dbReference type="ARBA" id="ARBA00022679"/>
    </source>
</evidence>
<dbReference type="RefSeq" id="WP_140996131.1">
    <property type="nucleotide sequence ID" value="NZ_VDCZ01000001.1"/>
</dbReference>
<evidence type="ECO:0000256" key="1">
    <source>
        <dbReference type="ARBA" id="ARBA00007274"/>
    </source>
</evidence>
<comment type="caution">
    <text evidence="8">The sequence shown here is derived from an EMBL/GenBank/DDBJ whole genome shotgun (WGS) entry which is preliminary data.</text>
</comment>
<dbReference type="Gene3D" id="2.160.10.10">
    <property type="entry name" value="Hexapeptide repeat proteins"/>
    <property type="match status" value="1"/>
</dbReference>
<accession>A0A6I4IRE7</accession>
<dbReference type="Pfam" id="PF17836">
    <property type="entry name" value="PglD_N"/>
    <property type="match status" value="1"/>
</dbReference>
<protein>
    <submittedName>
        <fullName evidence="8">Acetyltransferase</fullName>
    </submittedName>
</protein>
<dbReference type="PANTHER" id="PTHR43300:SF7">
    <property type="entry name" value="UDP-N-ACETYLBACILLOSAMINE N-ACETYLTRANSFERASE"/>
    <property type="match status" value="1"/>
</dbReference>